<keyword evidence="1" id="KW-0378">Hydrolase</keyword>
<evidence type="ECO:0000313" key="4">
    <source>
        <dbReference type="Proteomes" id="UP000664203"/>
    </source>
</evidence>
<gene>
    <name evidence="3" type="ORF">ALECFALPRED_010352</name>
</gene>
<evidence type="ECO:0000259" key="2">
    <source>
        <dbReference type="Pfam" id="PF07910"/>
    </source>
</evidence>
<dbReference type="EMBL" id="CAJPDR010000854">
    <property type="protein sequence ID" value="CAF9942981.1"/>
    <property type="molecule type" value="Genomic_DNA"/>
</dbReference>
<dbReference type="OrthoDB" id="288987at2759"/>
<sequence>MPGLLGGCFGIFSSKRDDAEIDGRLGKRDLGPYAYEKKMPDWLYRLLEDEEKYHLEHAPSGISDVLLKLLEQDPDVETACLCHPAVRYVGKVKVGGKDEGNEFCGYHNIQMLVSYVNAAEAPGSEKFAGVVPTIWETQGMIEEAWDQGFNESGRVQTGGIRGTRKHIGTPEAQALFSSLKIPCKADRFEDIKDGARAYEQLFDSVEHYFSTSISTSHPPKVHNTGLPPIYLQRPGHSMTIVGIEKRKDGSRSLLVFDPAYNPCKEMSRMSDPASAANGTEPSMSLIKPYRRDEKYLKRFRAFETLRLVAPV</sequence>
<protein>
    <recommendedName>
        <fullName evidence="2">UFSP1/2/DUB catalytic domain-containing protein</fullName>
    </recommendedName>
</protein>
<keyword evidence="4" id="KW-1185">Reference proteome</keyword>
<dbReference type="Pfam" id="PF07910">
    <property type="entry name" value="Peptidase_C78"/>
    <property type="match status" value="1"/>
</dbReference>
<feature type="domain" description="UFSP1/2/DUB catalytic" evidence="2">
    <location>
        <begin position="95"/>
        <end position="303"/>
    </location>
</feature>
<comment type="caution">
    <text evidence="3">The sequence shown here is derived from an EMBL/GenBank/DDBJ whole genome shotgun (WGS) entry which is preliminary data.</text>
</comment>
<dbReference type="GO" id="GO:0016787">
    <property type="term" value="F:hydrolase activity"/>
    <property type="evidence" value="ECO:0007669"/>
    <property type="project" value="UniProtKB-KW"/>
</dbReference>
<dbReference type="AlphaFoldDB" id="A0A8H3J8U5"/>
<name>A0A8H3J8U5_9LECA</name>
<accession>A0A8H3J8U5</accession>
<dbReference type="Gene3D" id="3.90.70.130">
    <property type="match status" value="1"/>
</dbReference>
<evidence type="ECO:0000256" key="1">
    <source>
        <dbReference type="ARBA" id="ARBA00022801"/>
    </source>
</evidence>
<proteinExistence type="predicted"/>
<dbReference type="InterPro" id="IPR012462">
    <property type="entry name" value="UFSP1/2_DUB_cat"/>
</dbReference>
<organism evidence="3 4">
    <name type="scientific">Alectoria fallacina</name>
    <dbReference type="NCBI Taxonomy" id="1903189"/>
    <lineage>
        <taxon>Eukaryota</taxon>
        <taxon>Fungi</taxon>
        <taxon>Dikarya</taxon>
        <taxon>Ascomycota</taxon>
        <taxon>Pezizomycotina</taxon>
        <taxon>Lecanoromycetes</taxon>
        <taxon>OSLEUM clade</taxon>
        <taxon>Lecanoromycetidae</taxon>
        <taxon>Lecanorales</taxon>
        <taxon>Lecanorineae</taxon>
        <taxon>Parmeliaceae</taxon>
        <taxon>Alectoria</taxon>
    </lineage>
</organism>
<dbReference type="Proteomes" id="UP000664203">
    <property type="component" value="Unassembled WGS sequence"/>
</dbReference>
<evidence type="ECO:0000313" key="3">
    <source>
        <dbReference type="EMBL" id="CAF9942981.1"/>
    </source>
</evidence>
<reference evidence="3" key="1">
    <citation type="submission" date="2021-03" db="EMBL/GenBank/DDBJ databases">
        <authorList>
            <person name="Tagirdzhanova G."/>
        </authorList>
    </citation>
    <scope>NUCLEOTIDE SEQUENCE</scope>
</reference>